<proteinExistence type="inferred from homology"/>
<dbReference type="SUPFAM" id="SSF88659">
    <property type="entry name" value="Sigma3 and sigma4 domains of RNA polymerase sigma factors"/>
    <property type="match status" value="1"/>
</dbReference>
<dbReference type="GO" id="GO:0003677">
    <property type="term" value="F:DNA binding"/>
    <property type="evidence" value="ECO:0007669"/>
    <property type="project" value="InterPro"/>
</dbReference>
<dbReference type="InterPro" id="IPR036388">
    <property type="entry name" value="WH-like_DNA-bd_sf"/>
</dbReference>
<dbReference type="EMBL" id="FO203512">
    <property type="protein sequence ID" value="CCK76377.1"/>
    <property type="molecule type" value="Genomic_DNA"/>
</dbReference>
<dbReference type="AlphaFoldDB" id="R4YN57"/>
<feature type="domain" description="RNA polymerase sigma factor 70 region 4 type 2" evidence="6">
    <location>
        <begin position="141"/>
        <end position="188"/>
    </location>
</feature>
<gene>
    <name evidence="7" type="ORF">OLEAN_C22010</name>
</gene>
<dbReference type="NCBIfam" id="TIGR02937">
    <property type="entry name" value="sigma70-ECF"/>
    <property type="match status" value="1"/>
</dbReference>
<keyword evidence="2" id="KW-0805">Transcription regulation</keyword>
<evidence type="ECO:0000313" key="7">
    <source>
        <dbReference type="EMBL" id="CCK76377.1"/>
    </source>
</evidence>
<reference evidence="7 8" key="1">
    <citation type="journal article" date="2013" name="Nat. Commun.">
        <title>Genome sequence and functional genomic analysis of the oil-degrading bacterium Oleispira antarctica.</title>
        <authorList>
            <person name="Kube M."/>
            <person name="Chernikova T.N."/>
            <person name="Al-Ramahi Y."/>
            <person name="Beloqui A."/>
            <person name="Lopez-Cortez N."/>
            <person name="Guazzaroni M.E."/>
            <person name="Heipieper H.J."/>
            <person name="Klages S."/>
            <person name="Kotsyurbenko O.R."/>
            <person name="Langer I."/>
            <person name="Nechitaylo T.Y."/>
            <person name="Lunsdorf H."/>
            <person name="Fernandez M."/>
            <person name="Juarez S."/>
            <person name="Ciordia S."/>
            <person name="Singer A."/>
            <person name="Kagan O."/>
            <person name="Egorova O."/>
            <person name="Petit P.A."/>
            <person name="Stogios P."/>
            <person name="Kim Y."/>
            <person name="Tchigvintsev A."/>
            <person name="Flick R."/>
            <person name="Denaro R."/>
            <person name="Genovese M."/>
            <person name="Albar J.P."/>
            <person name="Reva O.N."/>
            <person name="Martinez-Gomariz M."/>
            <person name="Tran H."/>
            <person name="Ferrer M."/>
            <person name="Savchenko A."/>
            <person name="Yakunin A.F."/>
            <person name="Yakimov M.M."/>
            <person name="Golyshina O.V."/>
            <person name="Reinhardt R."/>
            <person name="Golyshin P.N."/>
        </authorList>
    </citation>
    <scope>NUCLEOTIDE SEQUENCE [LARGE SCALE GENOMIC DNA]</scope>
</reference>
<dbReference type="InterPro" id="IPR013325">
    <property type="entry name" value="RNA_pol_sigma_r2"/>
</dbReference>
<dbReference type="Pfam" id="PF08281">
    <property type="entry name" value="Sigma70_r4_2"/>
    <property type="match status" value="1"/>
</dbReference>
<organism evidence="7 8">
    <name type="scientific">Oleispira antarctica RB-8</name>
    <dbReference type="NCBI Taxonomy" id="698738"/>
    <lineage>
        <taxon>Bacteria</taxon>
        <taxon>Pseudomonadati</taxon>
        <taxon>Pseudomonadota</taxon>
        <taxon>Gammaproteobacteria</taxon>
        <taxon>Oceanospirillales</taxon>
        <taxon>Oceanospirillaceae</taxon>
        <taxon>Oleispira</taxon>
    </lineage>
</organism>
<accession>R4YN57</accession>
<name>R4YN57_OLEAN</name>
<evidence type="ECO:0000256" key="4">
    <source>
        <dbReference type="ARBA" id="ARBA00023163"/>
    </source>
</evidence>
<dbReference type="Gene3D" id="1.10.10.10">
    <property type="entry name" value="Winged helix-like DNA-binding domain superfamily/Winged helix DNA-binding domain"/>
    <property type="match status" value="1"/>
</dbReference>
<dbReference type="InterPro" id="IPR013324">
    <property type="entry name" value="RNA_pol_sigma_r3/r4-like"/>
</dbReference>
<evidence type="ECO:0000259" key="5">
    <source>
        <dbReference type="Pfam" id="PF04542"/>
    </source>
</evidence>
<protein>
    <submittedName>
        <fullName evidence="7">RNA polymerase sigma-70 factor</fullName>
    </submittedName>
</protein>
<dbReference type="Gene3D" id="1.10.1740.10">
    <property type="match status" value="1"/>
</dbReference>
<evidence type="ECO:0000256" key="1">
    <source>
        <dbReference type="ARBA" id="ARBA00010641"/>
    </source>
</evidence>
<evidence type="ECO:0000259" key="6">
    <source>
        <dbReference type="Pfam" id="PF08281"/>
    </source>
</evidence>
<dbReference type="PANTHER" id="PTHR43133:SF62">
    <property type="entry name" value="RNA POLYMERASE SIGMA FACTOR SIGZ"/>
    <property type="match status" value="1"/>
</dbReference>
<dbReference type="GO" id="GO:0016987">
    <property type="term" value="F:sigma factor activity"/>
    <property type="evidence" value="ECO:0007669"/>
    <property type="project" value="UniProtKB-KW"/>
</dbReference>
<comment type="similarity">
    <text evidence="1">Belongs to the sigma-70 factor family. ECF subfamily.</text>
</comment>
<dbReference type="InterPro" id="IPR014284">
    <property type="entry name" value="RNA_pol_sigma-70_dom"/>
</dbReference>
<keyword evidence="3" id="KW-0731">Sigma factor</keyword>
<dbReference type="STRING" id="698738.OLEAN_C22010"/>
<dbReference type="SUPFAM" id="SSF88946">
    <property type="entry name" value="Sigma2 domain of RNA polymerase sigma factors"/>
    <property type="match status" value="1"/>
</dbReference>
<keyword evidence="8" id="KW-1185">Reference proteome</keyword>
<dbReference type="Pfam" id="PF04542">
    <property type="entry name" value="Sigma70_r2"/>
    <property type="match status" value="1"/>
</dbReference>
<feature type="domain" description="RNA polymerase sigma-70 region 2" evidence="5">
    <location>
        <begin position="30"/>
        <end position="97"/>
    </location>
</feature>
<sequence>MTKSTQSNAQYLNQLVLQIAQHNEQAYLELFESCAGRLKAYAIKCGSNPSDAEDLLQECMLTVWNKAPQFNPKAASAMTWMYTIIRNRRIDLLRKEKPNLIQSFDLWPDGDFELAYSDQFASSQLDDDVEGDLNVNLVRILIESLPEEQRQIVYKVYFEGKSHSEISLDLGLPLGTIKSRLRLAMKKLDNLAKEQMTWLIIILLTNF</sequence>
<dbReference type="Proteomes" id="UP000032749">
    <property type="component" value="Chromosome"/>
</dbReference>
<evidence type="ECO:0000256" key="3">
    <source>
        <dbReference type="ARBA" id="ARBA00023082"/>
    </source>
</evidence>
<dbReference type="InterPro" id="IPR013249">
    <property type="entry name" value="RNA_pol_sigma70_r4_t2"/>
</dbReference>
<dbReference type="InterPro" id="IPR007627">
    <property type="entry name" value="RNA_pol_sigma70_r2"/>
</dbReference>
<dbReference type="CDD" id="cd06171">
    <property type="entry name" value="Sigma70_r4"/>
    <property type="match status" value="1"/>
</dbReference>
<evidence type="ECO:0000313" key="8">
    <source>
        <dbReference type="Proteomes" id="UP000032749"/>
    </source>
</evidence>
<dbReference type="HOGENOM" id="CLU_047691_9_3_6"/>
<evidence type="ECO:0000256" key="2">
    <source>
        <dbReference type="ARBA" id="ARBA00023015"/>
    </source>
</evidence>
<dbReference type="PANTHER" id="PTHR43133">
    <property type="entry name" value="RNA POLYMERASE ECF-TYPE SIGMA FACTO"/>
    <property type="match status" value="1"/>
</dbReference>
<dbReference type="InterPro" id="IPR039425">
    <property type="entry name" value="RNA_pol_sigma-70-like"/>
</dbReference>
<dbReference type="KEGG" id="oai:OLEAN_C22010"/>
<keyword evidence="4" id="KW-0804">Transcription</keyword>
<dbReference type="GO" id="GO:0006352">
    <property type="term" value="P:DNA-templated transcription initiation"/>
    <property type="evidence" value="ECO:0007669"/>
    <property type="project" value="InterPro"/>
</dbReference>